<dbReference type="InterPro" id="IPR044669">
    <property type="entry name" value="YneE/VCCN1/2-like"/>
</dbReference>
<comment type="subcellular location">
    <subcellularLocation>
        <location evidence="1">Cell membrane</location>
        <topology evidence="1">Multi-pass membrane protein</topology>
    </subcellularLocation>
</comment>
<dbReference type="GO" id="GO:0005886">
    <property type="term" value="C:plasma membrane"/>
    <property type="evidence" value="ECO:0007669"/>
    <property type="project" value="UniProtKB-SubCell"/>
</dbReference>
<dbReference type="GO" id="GO:0006811">
    <property type="term" value="P:monoatomic ion transport"/>
    <property type="evidence" value="ECO:0007669"/>
    <property type="project" value="UniProtKB-KW"/>
</dbReference>
<evidence type="ECO:0000256" key="5">
    <source>
        <dbReference type="ARBA" id="ARBA00022989"/>
    </source>
</evidence>
<evidence type="ECO:0000256" key="2">
    <source>
        <dbReference type="ARBA" id="ARBA00022448"/>
    </source>
</evidence>
<sequence>MFSFANPSLMRRLIHPRINCSSIRLLRHASTYTSLPATSSKHYIPRSQRTTTKSMYEFDSQYLYDERLKRRRRIDPTRELNYTPEHWERHKSVYRRLRHVATTFGSSPFQRLLFPDFFVTSLVAGGLTYYNEVMVDASNQMLAMNAQGFAAATTAIAIMTGFRLNASYGRYNEARKLLGGVHSTSRDLASNTMMWIKLPRDRERMLKLIKAYSVGLTFHLNKKGAHHGVRRCLPNFKEQIYAEYRAELLDIFDESDADYAMICEWYVSNQNVPLGIATVMRRIIAENDTKDAFTRELDIHVHRLVQSLGGCERIQNTPIPTCFTRHTSRLLFAWSNLMPFAIYPACGVYTLPITIGVSFSILAIEDTGVQLEEPFNILPLRQYADSVIESVEFVADAYEVENS</sequence>
<protein>
    <submittedName>
        <fullName evidence="8">Uncharacterized protein</fullName>
    </submittedName>
</protein>
<keyword evidence="6" id="KW-0406">Ion transport</keyword>
<dbReference type="EMBL" id="JALLPJ020000692">
    <property type="protein sequence ID" value="KAL3785450.1"/>
    <property type="molecule type" value="Genomic_DNA"/>
</dbReference>
<reference evidence="8 9" key="1">
    <citation type="submission" date="2024-10" db="EMBL/GenBank/DDBJ databases">
        <title>Updated reference genomes for cyclostephanoid diatoms.</title>
        <authorList>
            <person name="Roberts W.R."/>
            <person name="Alverson A.J."/>
        </authorList>
    </citation>
    <scope>NUCLEOTIDE SEQUENCE [LARGE SCALE GENOMIC DNA]</scope>
    <source>
        <strain evidence="8 9">AJA010-31</strain>
    </source>
</reference>
<evidence type="ECO:0000256" key="4">
    <source>
        <dbReference type="ARBA" id="ARBA00022692"/>
    </source>
</evidence>
<dbReference type="AlphaFoldDB" id="A0ABD3PBA3"/>
<proteinExistence type="predicted"/>
<keyword evidence="5" id="KW-1133">Transmembrane helix</keyword>
<evidence type="ECO:0000313" key="8">
    <source>
        <dbReference type="EMBL" id="KAL3785450.1"/>
    </source>
</evidence>
<dbReference type="Proteomes" id="UP001530400">
    <property type="component" value="Unassembled WGS sequence"/>
</dbReference>
<keyword evidence="2" id="KW-0813">Transport</keyword>
<evidence type="ECO:0000256" key="3">
    <source>
        <dbReference type="ARBA" id="ARBA00022475"/>
    </source>
</evidence>
<name>A0ABD3PBA3_9STRA</name>
<gene>
    <name evidence="8" type="ORF">ACHAWO_009118</name>
</gene>
<dbReference type="Pfam" id="PF25539">
    <property type="entry name" value="Bestrophin_2"/>
    <property type="match status" value="1"/>
</dbReference>
<evidence type="ECO:0000256" key="1">
    <source>
        <dbReference type="ARBA" id="ARBA00004651"/>
    </source>
</evidence>
<keyword evidence="4" id="KW-0812">Transmembrane</keyword>
<keyword evidence="7" id="KW-0472">Membrane</keyword>
<keyword evidence="3" id="KW-1003">Cell membrane</keyword>
<comment type="caution">
    <text evidence="8">The sequence shown here is derived from an EMBL/GenBank/DDBJ whole genome shotgun (WGS) entry which is preliminary data.</text>
</comment>
<keyword evidence="9" id="KW-1185">Reference proteome</keyword>
<dbReference type="PANTHER" id="PTHR33281:SF19">
    <property type="entry name" value="VOLTAGE-DEPENDENT ANION CHANNEL-FORMING PROTEIN YNEE"/>
    <property type="match status" value="1"/>
</dbReference>
<evidence type="ECO:0000256" key="6">
    <source>
        <dbReference type="ARBA" id="ARBA00023065"/>
    </source>
</evidence>
<evidence type="ECO:0000313" key="9">
    <source>
        <dbReference type="Proteomes" id="UP001530400"/>
    </source>
</evidence>
<dbReference type="PANTHER" id="PTHR33281">
    <property type="entry name" value="UPF0187 PROTEIN YNEE"/>
    <property type="match status" value="1"/>
</dbReference>
<organism evidence="8 9">
    <name type="scientific">Cyclotella atomus</name>
    <dbReference type="NCBI Taxonomy" id="382360"/>
    <lineage>
        <taxon>Eukaryota</taxon>
        <taxon>Sar</taxon>
        <taxon>Stramenopiles</taxon>
        <taxon>Ochrophyta</taxon>
        <taxon>Bacillariophyta</taxon>
        <taxon>Coscinodiscophyceae</taxon>
        <taxon>Thalassiosirophycidae</taxon>
        <taxon>Stephanodiscales</taxon>
        <taxon>Stephanodiscaceae</taxon>
        <taxon>Cyclotella</taxon>
    </lineage>
</organism>
<evidence type="ECO:0000256" key="7">
    <source>
        <dbReference type="ARBA" id="ARBA00023136"/>
    </source>
</evidence>
<accession>A0ABD3PBA3</accession>